<dbReference type="GeneID" id="66052526"/>
<organism evidence="1 2">
    <name type="scientific">Chlamydomonas reinhardtii</name>
    <name type="common">Chlamydomonas smithii</name>
    <dbReference type="NCBI Taxonomy" id="3055"/>
    <lineage>
        <taxon>Eukaryota</taxon>
        <taxon>Viridiplantae</taxon>
        <taxon>Chlorophyta</taxon>
        <taxon>core chlorophytes</taxon>
        <taxon>Chlorophyceae</taxon>
        <taxon>CS clade</taxon>
        <taxon>Chlamydomonadales</taxon>
        <taxon>Chlamydomonadaceae</taxon>
        <taxon>Chlamydomonas</taxon>
    </lineage>
</organism>
<dbReference type="InParanoid" id="A0A2K3E449"/>
<dbReference type="Gramene" id="PNW87575">
    <property type="protein sequence ID" value="PNW87575"/>
    <property type="gene ID" value="CHLRE_02g141026v5"/>
</dbReference>
<dbReference type="Proteomes" id="UP000006906">
    <property type="component" value="Chromosome 2"/>
</dbReference>
<evidence type="ECO:0000313" key="2">
    <source>
        <dbReference type="Proteomes" id="UP000006906"/>
    </source>
</evidence>
<protein>
    <submittedName>
        <fullName evidence="1">Uncharacterized protein</fullName>
    </submittedName>
</protein>
<gene>
    <name evidence="1" type="ORF">CHLRE_02g141026v5</name>
</gene>
<dbReference type="EMBL" id="CM008963">
    <property type="protein sequence ID" value="PNW87575.1"/>
    <property type="molecule type" value="Genomic_DNA"/>
</dbReference>
<proteinExistence type="predicted"/>
<dbReference type="RefSeq" id="XP_042927833.1">
    <property type="nucleotide sequence ID" value="XM_043060059.1"/>
</dbReference>
<sequence length="57" mass="5750">MQHNQTTGAAAGPSSGVAMTVKVEQAAPMALDTGVAEVIDITAISTLPQHNSCVQPC</sequence>
<reference evidence="1 2" key="1">
    <citation type="journal article" date="2007" name="Science">
        <title>The Chlamydomonas genome reveals the evolution of key animal and plant functions.</title>
        <authorList>
            <person name="Merchant S.S."/>
            <person name="Prochnik S.E."/>
            <person name="Vallon O."/>
            <person name="Harris E.H."/>
            <person name="Karpowicz S.J."/>
            <person name="Witman G.B."/>
            <person name="Terry A."/>
            <person name="Salamov A."/>
            <person name="Fritz-Laylin L.K."/>
            <person name="Marechal-Drouard L."/>
            <person name="Marshall W.F."/>
            <person name="Qu L.H."/>
            <person name="Nelson D.R."/>
            <person name="Sanderfoot A.A."/>
            <person name="Spalding M.H."/>
            <person name="Kapitonov V.V."/>
            <person name="Ren Q."/>
            <person name="Ferris P."/>
            <person name="Lindquist E."/>
            <person name="Shapiro H."/>
            <person name="Lucas S.M."/>
            <person name="Grimwood J."/>
            <person name="Schmutz J."/>
            <person name="Cardol P."/>
            <person name="Cerutti H."/>
            <person name="Chanfreau G."/>
            <person name="Chen C.L."/>
            <person name="Cognat V."/>
            <person name="Croft M.T."/>
            <person name="Dent R."/>
            <person name="Dutcher S."/>
            <person name="Fernandez E."/>
            <person name="Fukuzawa H."/>
            <person name="Gonzalez-Ballester D."/>
            <person name="Gonzalez-Halphen D."/>
            <person name="Hallmann A."/>
            <person name="Hanikenne M."/>
            <person name="Hippler M."/>
            <person name="Inwood W."/>
            <person name="Jabbari K."/>
            <person name="Kalanon M."/>
            <person name="Kuras R."/>
            <person name="Lefebvre P.A."/>
            <person name="Lemaire S.D."/>
            <person name="Lobanov A.V."/>
            <person name="Lohr M."/>
            <person name="Manuell A."/>
            <person name="Meier I."/>
            <person name="Mets L."/>
            <person name="Mittag M."/>
            <person name="Mittelmeier T."/>
            <person name="Moroney J.V."/>
            <person name="Moseley J."/>
            <person name="Napoli C."/>
            <person name="Nedelcu A.M."/>
            <person name="Niyogi K."/>
            <person name="Novoselov S.V."/>
            <person name="Paulsen I.T."/>
            <person name="Pazour G."/>
            <person name="Purton S."/>
            <person name="Ral J.P."/>
            <person name="Riano-Pachon D.M."/>
            <person name="Riekhof W."/>
            <person name="Rymarquis L."/>
            <person name="Schroda M."/>
            <person name="Stern D."/>
            <person name="Umen J."/>
            <person name="Willows R."/>
            <person name="Wilson N."/>
            <person name="Zimmer S.L."/>
            <person name="Allmer J."/>
            <person name="Balk J."/>
            <person name="Bisova K."/>
            <person name="Chen C.J."/>
            <person name="Elias M."/>
            <person name="Gendler K."/>
            <person name="Hauser C."/>
            <person name="Lamb M.R."/>
            <person name="Ledford H."/>
            <person name="Long J.C."/>
            <person name="Minagawa J."/>
            <person name="Page M.D."/>
            <person name="Pan J."/>
            <person name="Pootakham W."/>
            <person name="Roje S."/>
            <person name="Rose A."/>
            <person name="Stahlberg E."/>
            <person name="Terauchi A.M."/>
            <person name="Yang P."/>
            <person name="Ball S."/>
            <person name="Bowler C."/>
            <person name="Dieckmann C.L."/>
            <person name="Gladyshev V.N."/>
            <person name="Green P."/>
            <person name="Jorgensen R."/>
            <person name="Mayfield S."/>
            <person name="Mueller-Roeber B."/>
            <person name="Rajamani S."/>
            <person name="Sayre R.T."/>
            <person name="Brokstein P."/>
            <person name="Dubchak I."/>
            <person name="Goodstein D."/>
            <person name="Hornick L."/>
            <person name="Huang Y.W."/>
            <person name="Jhaveri J."/>
            <person name="Luo Y."/>
            <person name="Martinez D."/>
            <person name="Ngau W.C."/>
            <person name="Otillar B."/>
            <person name="Poliakov A."/>
            <person name="Porter A."/>
            <person name="Szajkowski L."/>
            <person name="Werner G."/>
            <person name="Zhou K."/>
            <person name="Grigoriev I.V."/>
            <person name="Rokhsar D.S."/>
            <person name="Grossman A.R."/>
        </authorList>
    </citation>
    <scope>NUCLEOTIDE SEQUENCE [LARGE SCALE GENOMIC DNA]</scope>
    <source>
        <strain evidence="2">CC-503</strain>
    </source>
</reference>
<accession>A0A2K3E449</accession>
<name>A0A2K3E449_CHLRE</name>
<evidence type="ECO:0000313" key="1">
    <source>
        <dbReference type="EMBL" id="PNW87575.1"/>
    </source>
</evidence>
<dbReference type="KEGG" id="cre:CHLRE_02g141026v5"/>
<keyword evidence="2" id="KW-1185">Reference proteome</keyword>
<dbReference type="AlphaFoldDB" id="A0A2K3E449"/>